<sequence>MSQRKLVVISIDSMGYKDLADLSHLAPNLTKLRDHGSWVKRIEGVSPTLTYPSHTTIVTGQYPAIHGVINNTKLQPKRKSPDWLWYRRYIKVPTLYDLAHQKGLTTAALLWPVTGSSKINYNLAEIFSNRPWSNQVLVSLKSSSPKFIYEMNKKYGHILKGIKQPWRDDFITACAVDTLENKQPDLMLLHLVDMDSMRHRYGVNSQQARAAWQRQDKRISEIIAATKRAGTYENTNFVIVGDHYQIDVQKMIHLNMIFEQQGWLEGIPGKTTYKNNWQVTAKNCDGETYIYTRGKIDLAKVKASFAHVEGIGAIYDHDQAVEKGADPNCSFLVAAKAGYYFTDEVNRPAVVEKVDPATLDEPNRYRGMHGFDPNEPDYYTSAIFFGPDINSGVTVENSKMVNEAPTLAHLLGVRFPEPIGGKEINEVIKQ</sequence>
<dbReference type="Proteomes" id="UP000257317">
    <property type="component" value="Unassembled WGS sequence"/>
</dbReference>
<dbReference type="GO" id="GO:0016787">
    <property type="term" value="F:hydrolase activity"/>
    <property type="evidence" value="ECO:0007669"/>
    <property type="project" value="UniProtKB-ARBA"/>
</dbReference>
<dbReference type="Gene3D" id="3.40.720.10">
    <property type="entry name" value="Alkaline Phosphatase, subunit A"/>
    <property type="match status" value="1"/>
</dbReference>
<dbReference type="PANTHER" id="PTHR10151">
    <property type="entry name" value="ECTONUCLEOTIDE PYROPHOSPHATASE/PHOSPHODIESTERASE"/>
    <property type="match status" value="1"/>
</dbReference>
<dbReference type="SUPFAM" id="SSF53649">
    <property type="entry name" value="Alkaline phosphatase-like"/>
    <property type="match status" value="1"/>
</dbReference>
<proteinExistence type="predicted"/>
<evidence type="ECO:0000313" key="2">
    <source>
        <dbReference type="Proteomes" id="UP000257317"/>
    </source>
</evidence>
<dbReference type="AlphaFoldDB" id="A0A2Z6TGH3"/>
<name>A0A2Z6TGH3_9LACO</name>
<dbReference type="InterPro" id="IPR017850">
    <property type="entry name" value="Alkaline_phosphatase_core_sf"/>
</dbReference>
<dbReference type="EMBL" id="BFBY01000008">
    <property type="protein sequence ID" value="GBG05172.1"/>
    <property type="molecule type" value="Genomic_DNA"/>
</dbReference>
<dbReference type="RefSeq" id="WP_117118504.1">
    <property type="nucleotide sequence ID" value="NZ_BFBY01000008.1"/>
</dbReference>
<gene>
    <name evidence="1" type="ORF">LrDSM24759_10860</name>
</gene>
<dbReference type="Pfam" id="PF01663">
    <property type="entry name" value="Phosphodiest"/>
    <property type="match status" value="1"/>
</dbReference>
<protein>
    <submittedName>
        <fullName evidence="1">Nucleotide pyrophosphatase</fullName>
    </submittedName>
</protein>
<organism evidence="1 2">
    <name type="scientific">Lactobacillus rodentium</name>
    <dbReference type="NCBI Taxonomy" id="947835"/>
    <lineage>
        <taxon>Bacteria</taxon>
        <taxon>Bacillati</taxon>
        <taxon>Bacillota</taxon>
        <taxon>Bacilli</taxon>
        <taxon>Lactobacillales</taxon>
        <taxon>Lactobacillaceae</taxon>
        <taxon>Lactobacillus</taxon>
    </lineage>
</organism>
<evidence type="ECO:0000313" key="1">
    <source>
        <dbReference type="EMBL" id="GBG05172.1"/>
    </source>
</evidence>
<accession>A0A2Z6TGH3</accession>
<comment type="caution">
    <text evidence="1">The sequence shown here is derived from an EMBL/GenBank/DDBJ whole genome shotgun (WGS) entry which is preliminary data.</text>
</comment>
<dbReference type="CDD" id="cd16018">
    <property type="entry name" value="Enpp"/>
    <property type="match status" value="1"/>
</dbReference>
<reference evidence="2" key="1">
    <citation type="submission" date="2018-03" db="EMBL/GenBank/DDBJ databases">
        <title>New taxa in the Lactobacillus gasseri group.</title>
        <authorList>
            <person name="Tanizawa Y."/>
            <person name="Tohno M."/>
            <person name="Endo A."/>
            <person name="Arita M."/>
        </authorList>
    </citation>
    <scope>NUCLEOTIDE SEQUENCE [LARGE SCALE GENOMIC DNA]</scope>
    <source>
        <strain evidence="2">DSM 24759</strain>
    </source>
</reference>
<dbReference type="PANTHER" id="PTHR10151:SF120">
    <property type="entry name" value="BIS(5'-ADENOSYL)-TRIPHOSPHATASE"/>
    <property type="match status" value="1"/>
</dbReference>
<dbReference type="InterPro" id="IPR002591">
    <property type="entry name" value="Phosphodiest/P_Trfase"/>
</dbReference>
<keyword evidence="2" id="KW-1185">Reference proteome</keyword>
<dbReference type="OrthoDB" id="9779418at2"/>